<dbReference type="InterPro" id="IPR035914">
    <property type="entry name" value="Sperma_CUB_dom_sf"/>
</dbReference>
<gene>
    <name evidence="2" type="ORF">CHS0354_032062</name>
</gene>
<organism evidence="2 3">
    <name type="scientific">Potamilus streckersoni</name>
    <dbReference type="NCBI Taxonomy" id="2493646"/>
    <lineage>
        <taxon>Eukaryota</taxon>
        <taxon>Metazoa</taxon>
        <taxon>Spiralia</taxon>
        <taxon>Lophotrochozoa</taxon>
        <taxon>Mollusca</taxon>
        <taxon>Bivalvia</taxon>
        <taxon>Autobranchia</taxon>
        <taxon>Heteroconchia</taxon>
        <taxon>Palaeoheterodonta</taxon>
        <taxon>Unionida</taxon>
        <taxon>Unionoidea</taxon>
        <taxon>Unionidae</taxon>
        <taxon>Ambleminae</taxon>
        <taxon>Lampsilini</taxon>
        <taxon>Potamilus</taxon>
    </lineage>
</organism>
<dbReference type="InterPro" id="IPR036116">
    <property type="entry name" value="FN3_sf"/>
</dbReference>
<evidence type="ECO:0000313" key="2">
    <source>
        <dbReference type="EMBL" id="KAK3612449.1"/>
    </source>
</evidence>
<dbReference type="InterPro" id="IPR013783">
    <property type="entry name" value="Ig-like_fold"/>
</dbReference>
<dbReference type="AlphaFoldDB" id="A0AAE0WG87"/>
<name>A0AAE0WG87_9BIVA</name>
<protein>
    <submittedName>
        <fullName evidence="2">Uncharacterized protein</fullName>
    </submittedName>
</protein>
<dbReference type="SUPFAM" id="SSF49854">
    <property type="entry name" value="Spermadhesin, CUB domain"/>
    <property type="match status" value="1"/>
</dbReference>
<feature type="chain" id="PRO_5042211333" evidence="1">
    <location>
        <begin position="25"/>
        <end position="230"/>
    </location>
</feature>
<keyword evidence="1" id="KW-0732">Signal</keyword>
<proteinExistence type="predicted"/>
<feature type="signal peptide" evidence="1">
    <location>
        <begin position="1"/>
        <end position="24"/>
    </location>
</feature>
<evidence type="ECO:0000256" key="1">
    <source>
        <dbReference type="SAM" id="SignalP"/>
    </source>
</evidence>
<reference evidence="2" key="2">
    <citation type="journal article" date="2021" name="Genome Biol. Evol.">
        <title>Developing a high-quality reference genome for a parasitic bivalve with doubly uniparental inheritance (Bivalvia: Unionida).</title>
        <authorList>
            <person name="Smith C.H."/>
        </authorList>
    </citation>
    <scope>NUCLEOTIDE SEQUENCE</scope>
    <source>
        <strain evidence="2">CHS0354</strain>
        <tissue evidence="2">Mantle</tissue>
    </source>
</reference>
<sequence>MEAHFLFQFVIFLILWLPIRKATADDGIVVQTKNSYINVKWNATGESDKYDVSIQVMSTGYHSTVEVPGTQKEANITTISYPGSIYIVKLYAVHNDTKFLLGTRYVRSACGYESNTTMGSQYILLSPSYPNGYNAGVICRWYFHGNDVTWFKVILWDYDIEGTEKCLNSLQVSDVTTLCHPMERNHSLLVKNSSISLQMINKYTGPGRGMNVSVVGNQAFKFIAHSTEIM</sequence>
<dbReference type="Gene3D" id="2.60.40.10">
    <property type="entry name" value="Immunoglobulins"/>
    <property type="match status" value="1"/>
</dbReference>
<evidence type="ECO:0000313" key="3">
    <source>
        <dbReference type="Proteomes" id="UP001195483"/>
    </source>
</evidence>
<comment type="caution">
    <text evidence="2">The sequence shown here is derived from an EMBL/GenBank/DDBJ whole genome shotgun (WGS) entry which is preliminary data.</text>
</comment>
<accession>A0AAE0WG87</accession>
<dbReference type="Proteomes" id="UP001195483">
    <property type="component" value="Unassembled WGS sequence"/>
</dbReference>
<dbReference type="Gene3D" id="2.60.120.290">
    <property type="entry name" value="Spermadhesin, CUB domain"/>
    <property type="match status" value="1"/>
</dbReference>
<dbReference type="SUPFAM" id="SSF49265">
    <property type="entry name" value="Fibronectin type III"/>
    <property type="match status" value="1"/>
</dbReference>
<keyword evidence="3" id="KW-1185">Reference proteome</keyword>
<reference evidence="2" key="3">
    <citation type="submission" date="2023-05" db="EMBL/GenBank/DDBJ databases">
        <authorList>
            <person name="Smith C.H."/>
        </authorList>
    </citation>
    <scope>NUCLEOTIDE SEQUENCE</scope>
    <source>
        <strain evidence="2">CHS0354</strain>
        <tissue evidence="2">Mantle</tissue>
    </source>
</reference>
<dbReference type="EMBL" id="JAEAOA010001901">
    <property type="protein sequence ID" value="KAK3612449.1"/>
    <property type="molecule type" value="Genomic_DNA"/>
</dbReference>
<reference evidence="2" key="1">
    <citation type="journal article" date="2021" name="Genome Biol. Evol.">
        <title>A High-Quality Reference Genome for a Parasitic Bivalve with Doubly Uniparental Inheritance (Bivalvia: Unionida).</title>
        <authorList>
            <person name="Smith C.H."/>
        </authorList>
    </citation>
    <scope>NUCLEOTIDE SEQUENCE</scope>
    <source>
        <strain evidence="2">CHS0354</strain>
    </source>
</reference>